<keyword evidence="1" id="KW-0560">Oxidoreductase</keyword>
<protein>
    <submittedName>
        <fullName evidence="1">3-oxoacyl-[acyl-carrier-protein] reductase FabG</fullName>
        <ecNumber evidence="1">1.1.1.100</ecNumber>
    </submittedName>
</protein>
<dbReference type="Proteomes" id="UP000254701">
    <property type="component" value="Unassembled WGS sequence"/>
</dbReference>
<name>A0A380WMA0_AMIAI</name>
<accession>A0A380WMA0</accession>
<reference evidence="1 2" key="1">
    <citation type="submission" date="2018-06" db="EMBL/GenBank/DDBJ databases">
        <authorList>
            <consortium name="Pathogen Informatics"/>
            <person name="Doyle S."/>
        </authorList>
    </citation>
    <scope>NUCLEOTIDE SEQUENCE [LARGE SCALE GENOMIC DNA]</scope>
    <source>
        <strain evidence="1 2">NCTC10684</strain>
    </source>
</reference>
<dbReference type="GO" id="GO:0004316">
    <property type="term" value="F:3-oxoacyl-[acyl-carrier-protein] reductase (NADPH) activity"/>
    <property type="evidence" value="ECO:0007669"/>
    <property type="project" value="UniProtKB-EC"/>
</dbReference>
<dbReference type="PRINTS" id="PR00081">
    <property type="entry name" value="GDHRDH"/>
</dbReference>
<dbReference type="InterPro" id="IPR002347">
    <property type="entry name" value="SDR_fam"/>
</dbReference>
<dbReference type="Gene3D" id="3.40.50.720">
    <property type="entry name" value="NAD(P)-binding Rossmann-like Domain"/>
    <property type="match status" value="1"/>
</dbReference>
<dbReference type="EC" id="1.1.1.100" evidence="1"/>
<organism evidence="1 2">
    <name type="scientific">Aminobacter aminovorans</name>
    <name type="common">Chelatobacter heintzii</name>
    <dbReference type="NCBI Taxonomy" id="83263"/>
    <lineage>
        <taxon>Bacteria</taxon>
        <taxon>Pseudomonadati</taxon>
        <taxon>Pseudomonadota</taxon>
        <taxon>Alphaproteobacteria</taxon>
        <taxon>Hyphomicrobiales</taxon>
        <taxon>Phyllobacteriaceae</taxon>
        <taxon>Aminobacter</taxon>
    </lineage>
</organism>
<dbReference type="InterPro" id="IPR036291">
    <property type="entry name" value="NAD(P)-bd_dom_sf"/>
</dbReference>
<dbReference type="PANTHER" id="PTHR44147:SF2">
    <property type="entry name" value="DEHYDROGENASE_REDUCTASE SDR FAMILY MEMBER 1"/>
    <property type="match status" value="1"/>
</dbReference>
<dbReference type="PANTHER" id="PTHR44147">
    <property type="entry name" value="DEHYDROGENASE/REDUCTASE SDR FAMILY MEMBER 1"/>
    <property type="match status" value="1"/>
</dbReference>
<gene>
    <name evidence="1" type="primary">fabG_15</name>
    <name evidence="1" type="ORF">NCTC10684_03161</name>
</gene>
<dbReference type="SUPFAM" id="SSF51735">
    <property type="entry name" value="NAD(P)-binding Rossmann-fold domains"/>
    <property type="match status" value="1"/>
</dbReference>
<evidence type="ECO:0000313" key="1">
    <source>
        <dbReference type="EMBL" id="SUU89918.1"/>
    </source>
</evidence>
<dbReference type="EMBL" id="UFSM01000001">
    <property type="protein sequence ID" value="SUU89918.1"/>
    <property type="molecule type" value="Genomic_DNA"/>
</dbReference>
<evidence type="ECO:0000313" key="2">
    <source>
        <dbReference type="Proteomes" id="UP000254701"/>
    </source>
</evidence>
<dbReference type="AlphaFoldDB" id="A0A380WMA0"/>
<proteinExistence type="predicted"/>
<sequence>MSSMKNRPVAVVTGASRGLGRGIAIALGEAGFTVYCTGRSDRQAVGPWGGTVRDTAELVDQAGGKGIVAICDHLDDFKTEALFKRVDAEQGRLDLLVNNAFAMPDWAVPDGNFWERPLSLWRDMIDVGLRSSYAASHFAAPIMVRQRCGLIANTSGPGGKIYRHALPYGVGKAGQDKLAHDMAHELRPFDVAAISLWPGLIGTERTLAGIAAGGVVGDNAGNLPHIETPFFIGRVLAAIHAAGDAMTLSGGTFYSTELASRYGVTDADGRLPESRRPLFGAPLYQPISCEVGEAVHDSGV</sequence>
<dbReference type="Pfam" id="PF00106">
    <property type="entry name" value="adh_short"/>
    <property type="match status" value="1"/>
</dbReference>